<reference evidence="2" key="1">
    <citation type="submission" date="2016-10" db="EMBL/GenBank/DDBJ databases">
        <title>Agrobacterium Ti plasmids: Classification based on T-DNA and Vir regions organization.</title>
        <authorList>
            <person name="Nabi N."/>
            <person name="Vial L."/>
            <person name="Ben Hafsa A."/>
            <person name="Chapulliot D."/>
            <person name="Berard A."/>
            <person name="Chauveau A."/>
            <person name="Le Paslier M.-C."/>
            <person name="Harzallah Skhiri F."/>
            <person name="Brunel D."/>
            <person name="Nesme X."/>
            <person name="Chaouachi M."/>
        </authorList>
    </citation>
    <scope>NUCLEOTIDE SEQUENCE</scope>
    <source>
        <strain evidence="2">Tun201</strain>
        <plasmid evidence="2">pTi_Tun201</plasmid>
    </source>
</reference>
<feature type="compositionally biased region" description="Acidic residues" evidence="1">
    <location>
        <begin position="44"/>
        <end position="53"/>
    </location>
</feature>
<organism evidence="2">
    <name type="scientific">Agrobacterium vitis</name>
    <name type="common">Rhizobium vitis</name>
    <dbReference type="NCBI Taxonomy" id="373"/>
    <lineage>
        <taxon>Bacteria</taxon>
        <taxon>Pseudomonadati</taxon>
        <taxon>Pseudomonadota</taxon>
        <taxon>Alphaproteobacteria</taxon>
        <taxon>Hyphomicrobiales</taxon>
        <taxon>Rhizobiaceae</taxon>
        <taxon>Rhizobium/Agrobacterium group</taxon>
        <taxon>Agrobacterium</taxon>
    </lineage>
</organism>
<dbReference type="AlphaFoldDB" id="A0A2Z2PVI3"/>
<sequence length="84" mass="8951">MLHPIFIRSCRIMSQSFPANIAAGDSSTDAGSPSIASTQILEDVNTDDSDERNELDGQTVSGSIHESSVQAVRPQKESSMTSPI</sequence>
<dbReference type="EMBL" id="KY000056">
    <property type="protein sequence ID" value="ASK46211.1"/>
    <property type="molecule type" value="Genomic_DNA"/>
</dbReference>
<geneLocation type="plasmid" evidence="2">
    <name>pTi_Tun201</name>
</geneLocation>
<protein>
    <submittedName>
        <fullName evidence="2">Uncharacterized protein</fullName>
    </submittedName>
</protein>
<accession>A0A2Z2PVI3</accession>
<proteinExistence type="predicted"/>
<evidence type="ECO:0000256" key="1">
    <source>
        <dbReference type="SAM" id="MobiDB-lite"/>
    </source>
</evidence>
<keyword evidence="2" id="KW-0614">Plasmid</keyword>
<evidence type="ECO:0000313" key="2">
    <source>
        <dbReference type="EMBL" id="ASK46211.1"/>
    </source>
</evidence>
<name>A0A2Z2PVI3_AGRVI</name>
<feature type="compositionally biased region" description="Polar residues" evidence="1">
    <location>
        <begin position="56"/>
        <end position="70"/>
    </location>
</feature>
<feature type="region of interest" description="Disordered" evidence="1">
    <location>
        <begin position="42"/>
        <end position="84"/>
    </location>
</feature>